<comment type="caution">
    <text evidence="1">The sequence shown here is derived from an EMBL/GenBank/DDBJ whole genome shotgun (WGS) entry which is preliminary data.</text>
</comment>
<dbReference type="RefSeq" id="WP_280834368.1">
    <property type="nucleotide sequence ID" value="NZ_JARXVE010000008.1"/>
</dbReference>
<name>A0ABT6L492_9MYCO</name>
<dbReference type="Pfam" id="PF22010">
    <property type="entry name" value="OrtA"/>
    <property type="match status" value="1"/>
</dbReference>
<reference evidence="1 2" key="1">
    <citation type="submission" date="2023-04" db="EMBL/GenBank/DDBJ databases">
        <title>Forest soil microbial communities from Buena Vista Peninsula, Colon Province, Panama.</title>
        <authorList>
            <person name="Bouskill N."/>
        </authorList>
    </citation>
    <scope>NUCLEOTIDE SEQUENCE [LARGE SCALE GENOMIC DNA]</scope>
    <source>
        <strain evidence="1 2">AC80</strain>
    </source>
</reference>
<dbReference type="NCBIfam" id="NF040739">
    <property type="entry name" value="ornith_OrtA"/>
    <property type="match status" value="1"/>
</dbReference>
<dbReference type="EMBL" id="JARXVE010000008">
    <property type="protein sequence ID" value="MDH6197766.1"/>
    <property type="molecule type" value="Genomic_DNA"/>
</dbReference>
<gene>
    <name evidence="1" type="ORF">M2272_004422</name>
</gene>
<keyword evidence="2" id="KW-1185">Reference proteome</keyword>
<organism evidence="1 2">
    <name type="scientific">Mycolicibacterium frederiksbergense</name>
    <dbReference type="NCBI Taxonomy" id="117567"/>
    <lineage>
        <taxon>Bacteria</taxon>
        <taxon>Bacillati</taxon>
        <taxon>Actinomycetota</taxon>
        <taxon>Actinomycetes</taxon>
        <taxon>Mycobacteriales</taxon>
        <taxon>Mycobacteriaceae</taxon>
        <taxon>Mycolicibacterium</taxon>
    </lineage>
</organism>
<evidence type="ECO:0000313" key="1">
    <source>
        <dbReference type="EMBL" id="MDH6197766.1"/>
    </source>
</evidence>
<evidence type="ECO:0000313" key="2">
    <source>
        <dbReference type="Proteomes" id="UP001160130"/>
    </source>
</evidence>
<dbReference type="InterPro" id="IPR047755">
    <property type="entry name" value="OrtA"/>
</dbReference>
<accession>A0ABT6L492</accession>
<proteinExistence type="predicted"/>
<dbReference type="Proteomes" id="UP001160130">
    <property type="component" value="Unassembled WGS sequence"/>
</dbReference>
<sequence>MHGDSPVPGTAPVGAFVTIEQVLLEAGQRAANLPSDTAMTPLVAHINGFATEPAQVGSDVDVVTLSGRTVRGAAVNLYPAHTHGFGGPDPEILAIAPRVRAWLDAQAGAQ</sequence>
<protein>
    <submittedName>
        <fullName evidence="1">Uncharacterized protein</fullName>
    </submittedName>
</protein>